<keyword evidence="3" id="KW-1185">Reference proteome</keyword>
<evidence type="ECO:0000313" key="3">
    <source>
        <dbReference type="Proteomes" id="UP001249851"/>
    </source>
</evidence>
<dbReference type="Proteomes" id="UP001249851">
    <property type="component" value="Unassembled WGS sequence"/>
</dbReference>
<name>A0AAD9V025_ACRCE</name>
<reference evidence="2" key="1">
    <citation type="journal article" date="2023" name="G3 (Bethesda)">
        <title>Whole genome assembly and annotation of the endangered Caribbean coral Acropora cervicornis.</title>
        <authorList>
            <person name="Selwyn J.D."/>
            <person name="Vollmer S.V."/>
        </authorList>
    </citation>
    <scope>NUCLEOTIDE SEQUENCE</scope>
    <source>
        <strain evidence="2">K2</strain>
    </source>
</reference>
<dbReference type="EMBL" id="JARQWQ010000060">
    <property type="protein sequence ID" value="KAK2555860.1"/>
    <property type="molecule type" value="Genomic_DNA"/>
</dbReference>
<proteinExistence type="predicted"/>
<protein>
    <submittedName>
        <fullName evidence="2">Uncharacterized protein</fullName>
    </submittedName>
</protein>
<feature type="region of interest" description="Disordered" evidence="1">
    <location>
        <begin position="57"/>
        <end position="105"/>
    </location>
</feature>
<organism evidence="2 3">
    <name type="scientific">Acropora cervicornis</name>
    <name type="common">Staghorn coral</name>
    <dbReference type="NCBI Taxonomy" id="6130"/>
    <lineage>
        <taxon>Eukaryota</taxon>
        <taxon>Metazoa</taxon>
        <taxon>Cnidaria</taxon>
        <taxon>Anthozoa</taxon>
        <taxon>Hexacorallia</taxon>
        <taxon>Scleractinia</taxon>
        <taxon>Astrocoeniina</taxon>
        <taxon>Acroporidae</taxon>
        <taxon>Acropora</taxon>
    </lineage>
</organism>
<feature type="compositionally biased region" description="Basic and acidic residues" evidence="1">
    <location>
        <begin position="146"/>
        <end position="156"/>
    </location>
</feature>
<dbReference type="AlphaFoldDB" id="A0AAD9V025"/>
<feature type="compositionally biased region" description="Acidic residues" evidence="1">
    <location>
        <begin position="135"/>
        <end position="145"/>
    </location>
</feature>
<evidence type="ECO:0000313" key="2">
    <source>
        <dbReference type="EMBL" id="KAK2555860.1"/>
    </source>
</evidence>
<reference evidence="2" key="2">
    <citation type="journal article" date="2023" name="Science">
        <title>Genomic signatures of disease resistance in endangered staghorn corals.</title>
        <authorList>
            <person name="Vollmer S.V."/>
            <person name="Selwyn J.D."/>
            <person name="Despard B.A."/>
            <person name="Roesel C.L."/>
        </authorList>
    </citation>
    <scope>NUCLEOTIDE SEQUENCE</scope>
    <source>
        <strain evidence="2">K2</strain>
    </source>
</reference>
<evidence type="ECO:0000256" key="1">
    <source>
        <dbReference type="SAM" id="MobiDB-lite"/>
    </source>
</evidence>
<sequence length="216" mass="23796">MNTVETSSMHEEALLSQDTDIFSAATSSTNDLIFAVLQSLNKNMAAMGELLRSLKQNGEAQTSPTAESAKKRKSPSIGDDSDSEVSDADTLRPHHNGVHFKIGERTGLKADPASVATAMRKVKDVNAAKKTTDKDTEDDDDEDEDHTAHLQRENHLQEMRDNIVTGMSIQIAHPIVYDSFNIYELVQKSKLASFSIKMLQEICSSFGLDISNIKIK</sequence>
<comment type="caution">
    <text evidence="2">The sequence shown here is derived from an EMBL/GenBank/DDBJ whole genome shotgun (WGS) entry which is preliminary data.</text>
</comment>
<feature type="region of interest" description="Disordered" evidence="1">
    <location>
        <begin position="127"/>
        <end position="156"/>
    </location>
</feature>
<accession>A0AAD9V025</accession>
<gene>
    <name evidence="2" type="ORF">P5673_022509</name>
</gene>
<feature type="compositionally biased region" description="Polar residues" evidence="1">
    <location>
        <begin position="57"/>
        <end position="66"/>
    </location>
</feature>